<name>A0A379DA97_9FIRM</name>
<evidence type="ECO:0000313" key="1">
    <source>
        <dbReference type="EMBL" id="SUB74501.1"/>
    </source>
</evidence>
<gene>
    <name evidence="1" type="ORF">NCTC11088_00246</name>
</gene>
<reference evidence="1 2" key="1">
    <citation type="submission" date="2018-06" db="EMBL/GenBank/DDBJ databases">
        <authorList>
            <consortium name="Pathogen Informatics"/>
            <person name="Doyle S."/>
        </authorList>
    </citation>
    <scope>NUCLEOTIDE SEQUENCE [LARGE SCALE GENOMIC DNA]</scope>
    <source>
        <strain evidence="1 2">NCTC11088</strain>
    </source>
</reference>
<sequence>MRIGIKFCGGCQSKYDRRELYKQIKEKLPMYYFGYYIDEKDWDYVIIICGCHIKCAQVYDECEEKIIYIDSDKNALEKILRCMKS</sequence>
<proteinExistence type="predicted"/>
<dbReference type="AlphaFoldDB" id="A0A379DA97"/>
<organism evidence="1 2">
    <name type="scientific">Peptoniphilus indolicus</name>
    <dbReference type="NCBI Taxonomy" id="33030"/>
    <lineage>
        <taxon>Bacteria</taxon>
        <taxon>Bacillati</taxon>
        <taxon>Bacillota</taxon>
        <taxon>Tissierellia</taxon>
        <taxon>Tissierellales</taxon>
        <taxon>Peptoniphilaceae</taxon>
        <taxon>Peptoniphilus</taxon>
    </lineage>
</organism>
<accession>A0A379DA97</accession>
<dbReference type="EMBL" id="UGTH01000001">
    <property type="protein sequence ID" value="SUB74501.1"/>
    <property type="molecule type" value="Genomic_DNA"/>
</dbReference>
<dbReference type="RefSeq" id="WP_004822691.1">
    <property type="nucleotide sequence ID" value="NZ_UGTH01000001.1"/>
</dbReference>
<protein>
    <submittedName>
        <fullName evidence="1">Uncharacterized protein</fullName>
    </submittedName>
</protein>
<evidence type="ECO:0000313" key="2">
    <source>
        <dbReference type="Proteomes" id="UP000254777"/>
    </source>
</evidence>
<dbReference type="Proteomes" id="UP000254777">
    <property type="component" value="Unassembled WGS sequence"/>
</dbReference>